<evidence type="ECO:0000259" key="1">
    <source>
        <dbReference type="Pfam" id="PF17295"/>
    </source>
</evidence>
<name>A0A072NEI9_SCHAZ</name>
<feature type="non-terminal residue" evidence="2">
    <location>
        <position position="1"/>
    </location>
</feature>
<reference evidence="2 3" key="1">
    <citation type="submission" date="2014-04" db="EMBL/GenBank/DDBJ databases">
        <title>Draft genome sequence of Bacillus azotoformans MEV2011, a (co-) denitrifying strain unable to grow in the presence of oxygen.</title>
        <authorList>
            <person name="Nielsen M."/>
            <person name="Schreiber L."/>
            <person name="Finster K."/>
            <person name="Schramm A."/>
        </authorList>
    </citation>
    <scope>NUCLEOTIDE SEQUENCE [LARGE SCALE GENOMIC DNA]</scope>
    <source>
        <strain evidence="2 3">MEV2011</strain>
    </source>
</reference>
<gene>
    <name evidence="2" type="ORF">M670_04866</name>
</gene>
<dbReference type="Proteomes" id="UP000027936">
    <property type="component" value="Unassembled WGS sequence"/>
</dbReference>
<evidence type="ECO:0000313" key="2">
    <source>
        <dbReference type="EMBL" id="KEF35976.1"/>
    </source>
</evidence>
<sequence length="35" mass="4175">KLSCRIELGREWYIIVGCNDTKLYLKPNETYQVDI</sequence>
<organism evidence="2 3">
    <name type="scientific">Schinkia azotoformans MEV2011</name>
    <dbReference type="NCBI Taxonomy" id="1348973"/>
    <lineage>
        <taxon>Bacteria</taxon>
        <taxon>Bacillati</taxon>
        <taxon>Bacillota</taxon>
        <taxon>Bacilli</taxon>
        <taxon>Bacillales</taxon>
        <taxon>Bacillaceae</taxon>
        <taxon>Calidifontibacillus/Schinkia group</taxon>
        <taxon>Schinkia</taxon>
    </lineage>
</organism>
<dbReference type="EMBL" id="JJRY01000040">
    <property type="protein sequence ID" value="KEF35976.1"/>
    <property type="molecule type" value="Genomic_DNA"/>
</dbReference>
<accession>A0A072NEI9</accession>
<dbReference type="Pfam" id="PF17295">
    <property type="entry name" value="DUF5348"/>
    <property type="match status" value="1"/>
</dbReference>
<proteinExistence type="predicted"/>
<dbReference type="AlphaFoldDB" id="A0A072NEI9"/>
<evidence type="ECO:0000313" key="3">
    <source>
        <dbReference type="Proteomes" id="UP000027936"/>
    </source>
</evidence>
<dbReference type="InterPro" id="IPR035255">
    <property type="entry name" value="DUF5348"/>
</dbReference>
<protein>
    <recommendedName>
        <fullName evidence="1">DUF5348 domain-containing protein</fullName>
    </recommendedName>
</protein>
<feature type="domain" description="DUF5348" evidence="1">
    <location>
        <begin position="2"/>
        <end position="35"/>
    </location>
</feature>
<comment type="caution">
    <text evidence="2">The sequence shown here is derived from an EMBL/GenBank/DDBJ whole genome shotgun (WGS) entry which is preliminary data.</text>
</comment>